<evidence type="ECO:0000256" key="4">
    <source>
        <dbReference type="ARBA" id="ARBA00022989"/>
    </source>
</evidence>
<dbReference type="Gene3D" id="1.20.1070.10">
    <property type="entry name" value="Rhodopsin 7-helix transmembrane proteins"/>
    <property type="match status" value="1"/>
</dbReference>
<evidence type="ECO:0000256" key="5">
    <source>
        <dbReference type="ARBA" id="ARBA00023136"/>
    </source>
</evidence>
<evidence type="ECO:0000256" key="1">
    <source>
        <dbReference type="ARBA" id="ARBA00004141"/>
    </source>
</evidence>
<comment type="similarity">
    <text evidence="2">Belongs to the archaeal/bacterial/fungal opsin family.</text>
</comment>
<feature type="transmembrane region" description="Helical" evidence="6">
    <location>
        <begin position="122"/>
        <end position="142"/>
    </location>
</feature>
<dbReference type="EMBL" id="SWBP01000001">
    <property type="protein sequence ID" value="TKC01067.1"/>
    <property type="molecule type" value="Genomic_DNA"/>
</dbReference>
<evidence type="ECO:0000313" key="7">
    <source>
        <dbReference type="EMBL" id="TKC01067.1"/>
    </source>
</evidence>
<feature type="transmembrane region" description="Helical" evidence="6">
    <location>
        <begin position="59"/>
        <end position="78"/>
    </location>
</feature>
<sequence>MNLPTLNFLTIPAGDSAGLDRIINGDPIAITFFIGYMAMLASSVFFFFERGSVDPKWKISLLVSGLITGIAAVHYYYMRDFYLATGDSPTAFRYVDWTLTVPLMCVEFYLLTKPFGAKGATLFKLILGSAAMLIFGFIGETSGIDNNIMWGILSTLGYLYIVYEVFAGDVAKLTKQSNSPALARAMFLLKIFITLGWSIYPIGYMVLPGNLLAGAFEVSSIDLFYNLADAINKIGFGLVIYSVAISETAKARALKA</sequence>
<feature type="transmembrane region" description="Helical" evidence="6">
    <location>
        <begin position="187"/>
        <end position="207"/>
    </location>
</feature>
<feature type="transmembrane region" description="Helical" evidence="6">
    <location>
        <begin position="227"/>
        <end position="245"/>
    </location>
</feature>
<dbReference type="RefSeq" id="WP_136825271.1">
    <property type="nucleotide sequence ID" value="NZ_SWBP01000001.1"/>
</dbReference>
<dbReference type="SUPFAM" id="SSF81321">
    <property type="entry name" value="Family A G protein-coupled receptor-like"/>
    <property type="match status" value="1"/>
</dbReference>
<evidence type="ECO:0000256" key="2">
    <source>
        <dbReference type="ARBA" id="ARBA00008130"/>
    </source>
</evidence>
<keyword evidence="5 6" id="KW-0472">Membrane</keyword>
<keyword evidence="4 6" id="KW-1133">Transmembrane helix</keyword>
<name>A0A4U1C9H1_9SPHI</name>
<reference evidence="7 8" key="1">
    <citation type="submission" date="2019-04" db="EMBL/GenBank/DDBJ databases">
        <title>Pedobacter sp. AR-3-17 sp. nov., isolated from Arctic soil.</title>
        <authorList>
            <person name="Dahal R.H."/>
            <person name="Kim D.-U."/>
        </authorList>
    </citation>
    <scope>NUCLEOTIDE SEQUENCE [LARGE SCALE GENOMIC DNA]</scope>
    <source>
        <strain evidence="7 8">AR-3-17</strain>
    </source>
</reference>
<proteinExistence type="inferred from homology"/>
<feature type="transmembrane region" description="Helical" evidence="6">
    <location>
        <begin position="28"/>
        <end position="47"/>
    </location>
</feature>
<comment type="subcellular location">
    <subcellularLocation>
        <location evidence="1">Membrane</location>
        <topology evidence="1">Multi-pass membrane protein</topology>
    </subcellularLocation>
</comment>
<dbReference type="InterPro" id="IPR001425">
    <property type="entry name" value="Arc/bac/fun_rhodopsins"/>
</dbReference>
<evidence type="ECO:0000256" key="6">
    <source>
        <dbReference type="SAM" id="Phobius"/>
    </source>
</evidence>
<dbReference type="OrthoDB" id="30586at2"/>
<dbReference type="PRINTS" id="PR00251">
    <property type="entry name" value="BACTRLOPSIN"/>
</dbReference>
<accession>A0A4U1C9H1</accession>
<organism evidence="7 8">
    <name type="scientific">Pedobacter cryophilus</name>
    <dbReference type="NCBI Taxonomy" id="2571271"/>
    <lineage>
        <taxon>Bacteria</taxon>
        <taxon>Pseudomonadati</taxon>
        <taxon>Bacteroidota</taxon>
        <taxon>Sphingobacteriia</taxon>
        <taxon>Sphingobacteriales</taxon>
        <taxon>Sphingobacteriaceae</taxon>
        <taxon>Pedobacter</taxon>
    </lineage>
</organism>
<keyword evidence="3 6" id="KW-0812">Transmembrane</keyword>
<feature type="transmembrane region" description="Helical" evidence="6">
    <location>
        <begin position="148"/>
        <end position="166"/>
    </location>
</feature>
<evidence type="ECO:0000313" key="8">
    <source>
        <dbReference type="Proteomes" id="UP000308181"/>
    </source>
</evidence>
<protein>
    <submittedName>
        <fullName evidence="7">Rhodopsin</fullName>
    </submittedName>
</protein>
<dbReference type="GO" id="GO:0016020">
    <property type="term" value="C:membrane"/>
    <property type="evidence" value="ECO:0007669"/>
    <property type="project" value="UniProtKB-SubCell"/>
</dbReference>
<dbReference type="Proteomes" id="UP000308181">
    <property type="component" value="Unassembled WGS sequence"/>
</dbReference>
<dbReference type="AlphaFoldDB" id="A0A4U1C9H1"/>
<keyword evidence="8" id="KW-1185">Reference proteome</keyword>
<evidence type="ECO:0000256" key="3">
    <source>
        <dbReference type="ARBA" id="ARBA00022692"/>
    </source>
</evidence>
<gene>
    <name evidence="7" type="ORF">FA046_05155</name>
</gene>
<comment type="caution">
    <text evidence="7">The sequence shown here is derived from an EMBL/GenBank/DDBJ whole genome shotgun (WGS) entry which is preliminary data.</text>
</comment>
<dbReference type="SMART" id="SM01021">
    <property type="entry name" value="Bac_rhodopsin"/>
    <property type="match status" value="1"/>
</dbReference>
<dbReference type="Pfam" id="PF01036">
    <property type="entry name" value="Bac_rhodopsin"/>
    <property type="match status" value="1"/>
</dbReference>
<feature type="transmembrane region" description="Helical" evidence="6">
    <location>
        <begin position="90"/>
        <end position="110"/>
    </location>
</feature>